<evidence type="ECO:0000313" key="2">
    <source>
        <dbReference type="EMBL" id="MBN2067199.1"/>
    </source>
</evidence>
<protein>
    <submittedName>
        <fullName evidence="2">Uncharacterized protein</fullName>
    </submittedName>
</protein>
<sequence length="83" mass="9742">MYGGKTFGFLWKLFLFLLGLAIVVYASIEFRLWSGDFTIYYLRVGDWEKIIFVTLVVTGVSMVLTRMLQWETKAIVKPRGKRR</sequence>
<gene>
    <name evidence="2" type="ORF">JW744_01900</name>
</gene>
<evidence type="ECO:0000256" key="1">
    <source>
        <dbReference type="SAM" id="Phobius"/>
    </source>
</evidence>
<keyword evidence="1" id="KW-0812">Transmembrane</keyword>
<keyword evidence="1" id="KW-0472">Membrane</keyword>
<evidence type="ECO:0000313" key="3">
    <source>
        <dbReference type="Proteomes" id="UP000809243"/>
    </source>
</evidence>
<accession>A0A938YU54</accession>
<name>A0A938YU54_9ARCH</name>
<keyword evidence="1" id="KW-1133">Transmembrane helix</keyword>
<dbReference type="Proteomes" id="UP000809243">
    <property type="component" value="Unassembled WGS sequence"/>
</dbReference>
<comment type="caution">
    <text evidence="2">The sequence shown here is derived from an EMBL/GenBank/DDBJ whole genome shotgun (WGS) entry which is preliminary data.</text>
</comment>
<reference evidence="2" key="1">
    <citation type="submission" date="2021-01" db="EMBL/GenBank/DDBJ databases">
        <title>Active Sulfur Cycling in an Early Earth Analoge.</title>
        <authorList>
            <person name="Hahn C.R."/>
            <person name="Youssef N.H."/>
            <person name="Elshahed M."/>
        </authorList>
    </citation>
    <scope>NUCLEOTIDE SEQUENCE</scope>
    <source>
        <strain evidence="2">Zod_Metabat.1151</strain>
    </source>
</reference>
<dbReference type="EMBL" id="JAFGDB010000031">
    <property type="protein sequence ID" value="MBN2067199.1"/>
    <property type="molecule type" value="Genomic_DNA"/>
</dbReference>
<organism evidence="2 3">
    <name type="scientific">Candidatus Iainarchaeum sp</name>
    <dbReference type="NCBI Taxonomy" id="3101447"/>
    <lineage>
        <taxon>Archaea</taxon>
        <taxon>Candidatus Iainarchaeota</taxon>
        <taxon>Candidatus Iainarchaeia</taxon>
        <taxon>Candidatus Iainarchaeales</taxon>
        <taxon>Candidatus Iainarchaeaceae</taxon>
        <taxon>Candidatus Iainarchaeum</taxon>
    </lineage>
</organism>
<proteinExistence type="predicted"/>
<feature type="transmembrane region" description="Helical" evidence="1">
    <location>
        <begin position="50"/>
        <end position="68"/>
    </location>
</feature>
<dbReference type="AlphaFoldDB" id="A0A938YU54"/>